<feature type="compositionally biased region" description="Acidic residues" evidence="3">
    <location>
        <begin position="673"/>
        <end position="683"/>
    </location>
</feature>
<feature type="compositionally biased region" description="Basic and acidic residues" evidence="3">
    <location>
        <begin position="77"/>
        <end position="90"/>
    </location>
</feature>
<dbReference type="EMBL" id="JAXOVC010000014">
    <property type="protein sequence ID" value="KAK4494412.1"/>
    <property type="molecule type" value="Genomic_DNA"/>
</dbReference>
<dbReference type="SUPFAM" id="SSF52540">
    <property type="entry name" value="P-loop containing nucleoside triphosphate hydrolases"/>
    <property type="match status" value="1"/>
</dbReference>
<evidence type="ECO:0000313" key="5">
    <source>
        <dbReference type="EMBL" id="KAK4494412.1"/>
    </source>
</evidence>
<keyword evidence="1" id="KW-0547">Nucleotide-binding</keyword>
<dbReference type="PROSITE" id="PS51192">
    <property type="entry name" value="HELICASE_ATP_BIND_1"/>
    <property type="match status" value="1"/>
</dbReference>
<evidence type="ECO:0000313" key="6">
    <source>
        <dbReference type="Proteomes" id="UP001305779"/>
    </source>
</evidence>
<feature type="region of interest" description="Disordered" evidence="3">
    <location>
        <begin position="648"/>
        <end position="683"/>
    </location>
</feature>
<keyword evidence="6" id="KW-1185">Reference proteome</keyword>
<feature type="compositionally biased region" description="Basic and acidic residues" evidence="3">
    <location>
        <begin position="36"/>
        <end position="56"/>
    </location>
</feature>
<dbReference type="PANTHER" id="PTHR45629">
    <property type="entry name" value="SNF2/RAD54 FAMILY MEMBER"/>
    <property type="match status" value="1"/>
</dbReference>
<protein>
    <recommendedName>
        <fullName evidence="4">Helicase ATP-binding domain-containing protein</fullName>
    </recommendedName>
</protein>
<comment type="caution">
    <text evidence="5">The sequence shown here is derived from an EMBL/GenBank/DDBJ whole genome shotgun (WGS) entry which is preliminary data.</text>
</comment>
<dbReference type="InterPro" id="IPR050496">
    <property type="entry name" value="SNF2_RAD54_helicase_repair"/>
</dbReference>
<feature type="domain" description="Helicase ATP-binding" evidence="4">
    <location>
        <begin position="186"/>
        <end position="442"/>
    </location>
</feature>
<dbReference type="Proteomes" id="UP001305779">
    <property type="component" value="Unassembled WGS sequence"/>
</dbReference>
<sequence>MHTPISLADELAKDQNRLKRSHDQLIQNEYDGFDVIKDKQGSTREEVGKRSGDEKGCQGSGYEHATGRLNRKAGSNLDRENGEDNFEADGKVSRDDVEAALFGATGHPGPELDLCLELLGMKQTKRHGSMFKYRSEEYMNDCKIDLLPTQITGMVHMLLRTLGTFPLSKAQEKDRARFEAIIQKLKYDLPLTHGGILGDSPGMGKTYTTLAFINWYAQHAKHVDENGNPDHRPSLLVAPDGVVFHQWVTAAAKMFPKLRVVVCKPGDPWPRMKGDHRPFTYLNSTQTKNPKHPDSGFPDSLQYMFDKTDPRASQVLLMAPYRTWQHRVVDYTPAVDEIQKQRDLKDPPPLDPNCQIVKLTNADDKVKFGRDSIVKIFTCPFWQKDEIGMAICDEGHTIRNPTTHTHWSVRGLKAKKNWLLTATSEIQHTPVLWPSILEELKQHPKWDEIAPIVESLVQPWTKINKLQLMRLAPGVLRALLESRDLTAIAENFKHFDNVLTLPHHSRFKLGLANSHDEWREAAQANKALIDSATKALSGDTKKILAKSLKKEGVKEIEDVENTILGKVIRGIRDRALFGDEHAEDRQSLYRGVLQKDVEERMLAEMVPEQEVFSKGPPSPIDPEAAQAETFPLPSSSAPTRVSQEEMARHVAQALQKKEDLGEQRDHDTGNEDAAADGDEDEDTVNTEALRVAQHGSIYAQDLLNVLNTVRSLQSSIKTLNAGLNVEFDKYIPKRAAIGDRWKRFTLTMTNSEKAKLGQDIIYTLHICQMIDHDQQYTPDNIKKLGKLTLERGLRLLHKHRFGQQRTKLRIIPLLDSTALETDGTGLAIMAKIKLETSLEDISRTASLFGSDEVAK</sequence>
<keyword evidence="2" id="KW-0067">ATP-binding</keyword>
<dbReference type="Gene3D" id="3.40.50.10810">
    <property type="entry name" value="Tandem AAA-ATPase domain"/>
    <property type="match status" value="2"/>
</dbReference>
<dbReference type="InterPro" id="IPR038718">
    <property type="entry name" value="SNF2-like_sf"/>
</dbReference>
<evidence type="ECO:0000256" key="1">
    <source>
        <dbReference type="ARBA" id="ARBA00022741"/>
    </source>
</evidence>
<feature type="compositionally biased region" description="Basic and acidic residues" evidence="3">
    <location>
        <begin position="655"/>
        <end position="669"/>
    </location>
</feature>
<accession>A0ABR0DZ16</accession>
<organism evidence="5 6">
    <name type="scientific">Zasmidium cellare</name>
    <name type="common">Wine cellar mold</name>
    <name type="synonym">Racodium cellare</name>
    <dbReference type="NCBI Taxonomy" id="395010"/>
    <lineage>
        <taxon>Eukaryota</taxon>
        <taxon>Fungi</taxon>
        <taxon>Dikarya</taxon>
        <taxon>Ascomycota</taxon>
        <taxon>Pezizomycotina</taxon>
        <taxon>Dothideomycetes</taxon>
        <taxon>Dothideomycetidae</taxon>
        <taxon>Mycosphaerellales</taxon>
        <taxon>Mycosphaerellaceae</taxon>
        <taxon>Zasmidium</taxon>
    </lineage>
</organism>
<dbReference type="InterPro" id="IPR014001">
    <property type="entry name" value="Helicase_ATP-bd"/>
</dbReference>
<name>A0ABR0DZ16_ZASCE</name>
<dbReference type="SMART" id="SM00487">
    <property type="entry name" value="DEXDc"/>
    <property type="match status" value="1"/>
</dbReference>
<dbReference type="Pfam" id="PF00176">
    <property type="entry name" value="SNF2-rel_dom"/>
    <property type="match status" value="1"/>
</dbReference>
<reference evidence="5 6" key="1">
    <citation type="journal article" date="2023" name="G3 (Bethesda)">
        <title>A chromosome-level genome assembly of Zasmidium syzygii isolated from banana leaves.</title>
        <authorList>
            <person name="van Westerhoven A.C."/>
            <person name="Mehrabi R."/>
            <person name="Talebi R."/>
            <person name="Steentjes M.B.F."/>
            <person name="Corcolon B."/>
            <person name="Chong P.A."/>
            <person name="Kema G.H.J."/>
            <person name="Seidl M.F."/>
        </authorList>
    </citation>
    <scope>NUCLEOTIDE SEQUENCE [LARGE SCALE GENOMIC DNA]</scope>
    <source>
        <strain evidence="5 6">P124</strain>
    </source>
</reference>
<dbReference type="InterPro" id="IPR000330">
    <property type="entry name" value="SNF2_N"/>
</dbReference>
<dbReference type="PANTHER" id="PTHR45629:SF7">
    <property type="entry name" value="DNA EXCISION REPAIR PROTEIN ERCC-6-RELATED"/>
    <property type="match status" value="1"/>
</dbReference>
<dbReference type="InterPro" id="IPR027417">
    <property type="entry name" value="P-loop_NTPase"/>
</dbReference>
<evidence type="ECO:0000259" key="4">
    <source>
        <dbReference type="PROSITE" id="PS51192"/>
    </source>
</evidence>
<evidence type="ECO:0000256" key="3">
    <source>
        <dbReference type="SAM" id="MobiDB-lite"/>
    </source>
</evidence>
<gene>
    <name evidence="5" type="ORF">PRZ48_014710</name>
</gene>
<proteinExistence type="predicted"/>
<feature type="region of interest" description="Disordered" evidence="3">
    <location>
        <begin position="36"/>
        <end position="90"/>
    </location>
</feature>
<evidence type="ECO:0000256" key="2">
    <source>
        <dbReference type="ARBA" id="ARBA00022840"/>
    </source>
</evidence>